<protein>
    <recommendedName>
        <fullName evidence="4">Protein CMS1</fullName>
    </recommendedName>
</protein>
<dbReference type="RefSeq" id="XP_013309554.1">
    <property type="nucleotide sequence ID" value="XM_013454100.1"/>
</dbReference>
<accession>A0A0D2E2I9</accession>
<dbReference type="EMBL" id="KN847323">
    <property type="protein sequence ID" value="KIW48970.1"/>
    <property type="molecule type" value="Genomic_DNA"/>
</dbReference>
<dbReference type="InterPro" id="IPR027417">
    <property type="entry name" value="P-loop_NTPase"/>
</dbReference>
<dbReference type="GeneID" id="25332602"/>
<feature type="compositionally biased region" description="Basic residues" evidence="1">
    <location>
        <begin position="1"/>
        <end position="15"/>
    </location>
</feature>
<proteinExistence type="predicted"/>
<evidence type="ECO:0000256" key="1">
    <source>
        <dbReference type="SAM" id="MobiDB-lite"/>
    </source>
</evidence>
<dbReference type="HOGENOM" id="CLU_057568_0_1_1"/>
<dbReference type="AlphaFoldDB" id="A0A0D2E2I9"/>
<reference evidence="2 3" key="1">
    <citation type="submission" date="2015-01" db="EMBL/GenBank/DDBJ databases">
        <title>The Genome Sequence of Exophiala xenobiotica CBS118157.</title>
        <authorList>
            <consortium name="The Broad Institute Genomics Platform"/>
            <person name="Cuomo C."/>
            <person name="de Hoog S."/>
            <person name="Gorbushina A."/>
            <person name="Stielow B."/>
            <person name="Teixiera M."/>
            <person name="Abouelleil A."/>
            <person name="Chapman S.B."/>
            <person name="Priest M."/>
            <person name="Young S.K."/>
            <person name="Wortman J."/>
            <person name="Nusbaum C."/>
            <person name="Birren B."/>
        </authorList>
    </citation>
    <scope>NUCLEOTIDE SEQUENCE [LARGE SCALE GENOMIC DNA]</scope>
    <source>
        <strain evidence="2 3">CBS 118157</strain>
    </source>
</reference>
<name>A0A0D2E2I9_9EURO</name>
<sequence length="254" mass="28730">MARTKMAARKHGGNKRKLDVTADAESDRPAKRPTSKSAAQSRQTDLDETIAMMDSALLADHFAKCIRKFFPNSSSIELEEQYLPTKSFRNTTAFDKPHVGTKLSEFLEKFAENGKAELSTCDEEAAPHTLIIAPSGIRTADLNRELRVFNTEGSKVAKLIAKHMKLQENIDYMRKNKVGIAVGTPRRVKDLIDADAMKISGIRRIVVDGSYRDEKKRSIFEMEDLFRPLLALLNKEQIRKRYGAEEDKVEILVF</sequence>
<dbReference type="InterPro" id="IPR032704">
    <property type="entry name" value="Cms1"/>
</dbReference>
<dbReference type="PANTHER" id="PTHR24030:SF0">
    <property type="entry name" value="PROTEIN CMSS1"/>
    <property type="match status" value="1"/>
</dbReference>
<dbReference type="GO" id="GO:0005634">
    <property type="term" value="C:nucleus"/>
    <property type="evidence" value="ECO:0007669"/>
    <property type="project" value="TreeGrafter"/>
</dbReference>
<dbReference type="GO" id="GO:0030686">
    <property type="term" value="C:90S preribosome"/>
    <property type="evidence" value="ECO:0007669"/>
    <property type="project" value="TreeGrafter"/>
</dbReference>
<dbReference type="OrthoDB" id="1929311at2759"/>
<gene>
    <name evidence="2" type="ORF">PV05_10694</name>
</gene>
<feature type="compositionally biased region" description="Basic and acidic residues" evidence="1">
    <location>
        <begin position="16"/>
        <end position="30"/>
    </location>
</feature>
<evidence type="ECO:0008006" key="4">
    <source>
        <dbReference type="Google" id="ProtNLM"/>
    </source>
</evidence>
<evidence type="ECO:0000313" key="2">
    <source>
        <dbReference type="EMBL" id="KIW48970.1"/>
    </source>
</evidence>
<dbReference type="Pfam" id="PF14617">
    <property type="entry name" value="CMS1"/>
    <property type="match status" value="1"/>
</dbReference>
<evidence type="ECO:0000313" key="3">
    <source>
        <dbReference type="Proteomes" id="UP000054342"/>
    </source>
</evidence>
<organism evidence="2 3">
    <name type="scientific">Exophiala xenobiotica</name>
    <dbReference type="NCBI Taxonomy" id="348802"/>
    <lineage>
        <taxon>Eukaryota</taxon>
        <taxon>Fungi</taxon>
        <taxon>Dikarya</taxon>
        <taxon>Ascomycota</taxon>
        <taxon>Pezizomycotina</taxon>
        <taxon>Eurotiomycetes</taxon>
        <taxon>Chaetothyriomycetidae</taxon>
        <taxon>Chaetothyriales</taxon>
        <taxon>Herpotrichiellaceae</taxon>
        <taxon>Exophiala</taxon>
    </lineage>
</organism>
<dbReference type="PANTHER" id="PTHR24030">
    <property type="entry name" value="PROTEIN CMSS1"/>
    <property type="match status" value="1"/>
</dbReference>
<dbReference type="STRING" id="348802.A0A0D2E2I9"/>
<dbReference type="Proteomes" id="UP000054342">
    <property type="component" value="Unassembled WGS sequence"/>
</dbReference>
<keyword evidence="3" id="KW-1185">Reference proteome</keyword>
<dbReference type="Gene3D" id="3.40.50.300">
    <property type="entry name" value="P-loop containing nucleotide triphosphate hydrolases"/>
    <property type="match status" value="1"/>
</dbReference>
<dbReference type="SUPFAM" id="SSF52540">
    <property type="entry name" value="P-loop containing nucleoside triphosphate hydrolases"/>
    <property type="match status" value="1"/>
</dbReference>
<feature type="region of interest" description="Disordered" evidence="1">
    <location>
        <begin position="1"/>
        <end position="44"/>
    </location>
</feature>